<keyword evidence="1" id="KW-1133">Transmembrane helix</keyword>
<protein>
    <submittedName>
        <fullName evidence="2">Uncharacterized protein</fullName>
    </submittedName>
</protein>
<sequence length="652" mass="71711">MAGSSSNFVHSSFAVGHNVVKSILFRIAGIALQIGVFKLFALLASVRSAFTAYLMFTEDYVQRLLFIFSRGFSHHTALVLFLTIFLLGAGLYDTLLWGLDSPGYIEKKSNVTATSVKRQMLDQPGYVVFSSTKPGNASALDKHFKEAMNINLFNSNLNFSLTGQVNIGKPETVPATRKFDPQKGVGPRIWLDDEGFSVSPDTYATFGSITDMGQPKSNDCPWKPGPNDSASWECSFENAFALGFLRDSPLGRPEIHWDDVSDQRYLSEYLRPNRQDNPWAVLGTGGDSAIMKQMFTITKGQRKHTFLSGVMKICSVYDWNAPFPADDVHDLIKRSWSTDPAQLNDPLITQIAEKIGVARGKNNSFQLGAVSKAGANSVAQVNFEYLNPEGTPGNVVYSLFRISVVNITLIRSETLPEPVKPFEKCDNYFHNEATGGKVYGTNCYQQGTLNKTGARFFGGLDTSAVLIVSGTLGDGSSNISSKALNQEAFEWFAKNERKLDNLLLSRGYMMAIDPNLVSLEVSKVQPAMSYLQVFLVVLPVVFGAIIWGLLWYLAASHYSASLLANLYATTNVGDTNTSADPQYIYKMPDIDLVRKDGTVQMATSTGVFMHGEEPEPSVSAVNIASQKLENRQSSYAPNNNSYYYESPALLPG</sequence>
<evidence type="ECO:0000256" key="1">
    <source>
        <dbReference type="SAM" id="Phobius"/>
    </source>
</evidence>
<name>A0AAF0IGA8_9EURO</name>
<evidence type="ECO:0000313" key="3">
    <source>
        <dbReference type="Proteomes" id="UP001219355"/>
    </source>
</evidence>
<keyword evidence="3" id="KW-1185">Reference proteome</keyword>
<accession>A0AAF0IGA8</accession>
<dbReference type="AlphaFoldDB" id="A0AAF0IGA8"/>
<reference evidence="2" key="1">
    <citation type="submission" date="2023-03" db="EMBL/GenBank/DDBJ databases">
        <title>Emydomyces testavorans Genome Sequence.</title>
        <authorList>
            <person name="Hoyer L."/>
        </authorList>
    </citation>
    <scope>NUCLEOTIDE SEQUENCE</scope>
    <source>
        <strain evidence="2">16-2883</strain>
    </source>
</reference>
<keyword evidence="1" id="KW-0472">Membrane</keyword>
<dbReference type="EMBL" id="CP120627">
    <property type="protein sequence ID" value="WEW56815.1"/>
    <property type="molecule type" value="Genomic_DNA"/>
</dbReference>
<feature type="transmembrane region" description="Helical" evidence="1">
    <location>
        <begin position="23"/>
        <end position="56"/>
    </location>
</feature>
<organism evidence="2 3">
    <name type="scientific">Emydomyces testavorans</name>
    <dbReference type="NCBI Taxonomy" id="2070801"/>
    <lineage>
        <taxon>Eukaryota</taxon>
        <taxon>Fungi</taxon>
        <taxon>Dikarya</taxon>
        <taxon>Ascomycota</taxon>
        <taxon>Pezizomycotina</taxon>
        <taxon>Eurotiomycetes</taxon>
        <taxon>Eurotiomycetidae</taxon>
        <taxon>Onygenales</taxon>
        <taxon>Nannizziopsiaceae</taxon>
        <taxon>Emydomyces</taxon>
    </lineage>
</organism>
<feature type="transmembrane region" description="Helical" evidence="1">
    <location>
        <begin position="77"/>
        <end position="99"/>
    </location>
</feature>
<feature type="transmembrane region" description="Helical" evidence="1">
    <location>
        <begin position="530"/>
        <end position="553"/>
    </location>
</feature>
<proteinExistence type="predicted"/>
<dbReference type="Proteomes" id="UP001219355">
    <property type="component" value="Chromosome 1"/>
</dbReference>
<evidence type="ECO:0000313" key="2">
    <source>
        <dbReference type="EMBL" id="WEW56815.1"/>
    </source>
</evidence>
<gene>
    <name evidence="2" type="ORF">PRK78_002270</name>
</gene>
<keyword evidence="1" id="KW-0812">Transmembrane</keyword>